<evidence type="ECO:0000256" key="5">
    <source>
        <dbReference type="ARBA" id="ARBA00023239"/>
    </source>
</evidence>
<dbReference type="Gene3D" id="3.30.1490.480">
    <property type="entry name" value="Endolytic murein transglycosylase"/>
    <property type="match status" value="1"/>
</dbReference>
<comment type="catalytic activity">
    <reaction evidence="7">
        <text>a peptidoglycan chain = a peptidoglycan chain with N-acetyl-1,6-anhydromuramyl-[peptide] at the reducing end + a peptidoglycan chain with N-acetylglucosamine at the non-reducing end.</text>
        <dbReference type="EC" id="4.2.2.29"/>
    </reaction>
</comment>
<dbReference type="EMBL" id="QMPZ01000001">
    <property type="protein sequence ID" value="RLE10857.1"/>
    <property type="molecule type" value="Genomic_DNA"/>
</dbReference>
<evidence type="ECO:0000313" key="8">
    <source>
        <dbReference type="EMBL" id="RLE10857.1"/>
    </source>
</evidence>
<organism evidence="8 9">
    <name type="scientific">Aerophobetes bacterium</name>
    <dbReference type="NCBI Taxonomy" id="2030807"/>
    <lineage>
        <taxon>Bacteria</taxon>
        <taxon>Candidatus Aerophobota</taxon>
    </lineage>
</organism>
<dbReference type="GO" id="GO:0071555">
    <property type="term" value="P:cell wall organization"/>
    <property type="evidence" value="ECO:0007669"/>
    <property type="project" value="UniProtKB-KW"/>
</dbReference>
<dbReference type="EC" id="4.2.2.29" evidence="7"/>
<proteinExistence type="inferred from homology"/>
<evidence type="ECO:0000256" key="1">
    <source>
        <dbReference type="ARBA" id="ARBA00022475"/>
    </source>
</evidence>
<feature type="site" description="Important for catalytic activity" evidence="7">
    <location>
        <position position="220"/>
    </location>
</feature>
<protein>
    <recommendedName>
        <fullName evidence="7">Endolytic murein transglycosylase</fullName>
        <ecNumber evidence="7">4.2.2.29</ecNumber>
    </recommendedName>
    <alternativeName>
        <fullName evidence="7">Peptidoglycan lytic transglycosylase</fullName>
    </alternativeName>
    <alternativeName>
        <fullName evidence="7">Peptidoglycan polymerization terminase</fullName>
    </alternativeName>
</protein>
<gene>
    <name evidence="7 8" type="primary">mltG</name>
    <name evidence="8" type="ORF">DRJ00_00170</name>
</gene>
<keyword evidence="1 7" id="KW-1003">Cell membrane</keyword>
<feature type="transmembrane region" description="Helical" evidence="7">
    <location>
        <begin position="12"/>
        <end position="31"/>
    </location>
</feature>
<dbReference type="PANTHER" id="PTHR30518">
    <property type="entry name" value="ENDOLYTIC MUREIN TRANSGLYCOSYLASE"/>
    <property type="match status" value="1"/>
</dbReference>
<reference evidence="8 9" key="1">
    <citation type="submission" date="2018-06" db="EMBL/GenBank/DDBJ databases">
        <title>Extensive metabolic versatility and redundancy in microbially diverse, dynamic hydrothermal sediments.</title>
        <authorList>
            <person name="Dombrowski N."/>
            <person name="Teske A."/>
            <person name="Baker B.J."/>
        </authorList>
    </citation>
    <scope>NUCLEOTIDE SEQUENCE [LARGE SCALE GENOMIC DNA]</scope>
    <source>
        <strain evidence="8">B47_G16</strain>
    </source>
</reference>
<comment type="similarity">
    <text evidence="7">Belongs to the transglycosylase MltG family.</text>
</comment>
<keyword evidence="5 7" id="KW-0456">Lyase</keyword>
<name>A0A497E6B1_UNCAE</name>
<dbReference type="AlphaFoldDB" id="A0A497E6B1"/>
<evidence type="ECO:0000256" key="2">
    <source>
        <dbReference type="ARBA" id="ARBA00022692"/>
    </source>
</evidence>
<comment type="caution">
    <text evidence="8">The sequence shown here is derived from an EMBL/GenBank/DDBJ whole genome shotgun (WGS) entry which is preliminary data.</text>
</comment>
<dbReference type="InterPro" id="IPR003770">
    <property type="entry name" value="MLTG-like"/>
</dbReference>
<accession>A0A497E6B1</accession>
<dbReference type="CDD" id="cd08010">
    <property type="entry name" value="MltG_like"/>
    <property type="match status" value="1"/>
</dbReference>
<dbReference type="GO" id="GO:0008932">
    <property type="term" value="F:lytic endotransglycosylase activity"/>
    <property type="evidence" value="ECO:0007669"/>
    <property type="project" value="UniProtKB-UniRule"/>
</dbReference>
<evidence type="ECO:0000256" key="3">
    <source>
        <dbReference type="ARBA" id="ARBA00022989"/>
    </source>
</evidence>
<keyword evidence="3 7" id="KW-1133">Transmembrane helix</keyword>
<keyword evidence="6 7" id="KW-0961">Cell wall biogenesis/degradation</keyword>
<evidence type="ECO:0000256" key="4">
    <source>
        <dbReference type="ARBA" id="ARBA00023136"/>
    </source>
</evidence>
<evidence type="ECO:0000256" key="7">
    <source>
        <dbReference type="HAMAP-Rule" id="MF_02065"/>
    </source>
</evidence>
<keyword evidence="4 7" id="KW-0472">Membrane</keyword>
<dbReference type="PANTHER" id="PTHR30518:SF2">
    <property type="entry name" value="ENDOLYTIC MUREIN TRANSGLYCOSYLASE"/>
    <property type="match status" value="1"/>
</dbReference>
<dbReference type="GO" id="GO:0009252">
    <property type="term" value="P:peptidoglycan biosynthetic process"/>
    <property type="evidence" value="ECO:0007669"/>
    <property type="project" value="UniProtKB-UniRule"/>
</dbReference>
<evidence type="ECO:0000313" key="9">
    <source>
        <dbReference type="Proteomes" id="UP000279422"/>
    </source>
</evidence>
<sequence>MKFCKLRGKILAGVLLCLISLFILQIFFPFYSNCRKVVITIPRAADSFQIAEILSKKKVIRSKICFILLCKLLRWDKDLKAGRYEFSLPVNMFEVLSKLKRGEIKTHLVTIPEGLPKWEIANILSQKEIVEKEAFLKVVDNPQIFAKEKISFPLPKDSLEGYLYPDTYYFAEGEAPEKVVRKFLARFEEVVLPLYRKRSAEKDCWPLDKVIILASIVEKEAQISAEKPIIAAVFYNRLRKGMKLRADPTVKYALGNFRSRVTRNDLKISSPYNTYLHYGLPPGPICSPGRDSIYAVLYPAKVDYLYFVARGDGSHEFSQTYEQHLKAIYQYQKG</sequence>
<dbReference type="GO" id="GO:0005886">
    <property type="term" value="C:plasma membrane"/>
    <property type="evidence" value="ECO:0007669"/>
    <property type="project" value="UniProtKB-SubCell"/>
</dbReference>
<dbReference type="Gene3D" id="3.30.160.60">
    <property type="entry name" value="Classic Zinc Finger"/>
    <property type="match status" value="1"/>
</dbReference>
<keyword evidence="2 7" id="KW-0812">Transmembrane</keyword>
<dbReference type="Proteomes" id="UP000279422">
    <property type="component" value="Unassembled WGS sequence"/>
</dbReference>
<dbReference type="NCBIfam" id="TIGR00247">
    <property type="entry name" value="endolytic transglycosylase MltG"/>
    <property type="match status" value="1"/>
</dbReference>
<comment type="function">
    <text evidence="7">Functions as a peptidoglycan terminase that cleaves nascent peptidoglycan strands endolytically to terminate their elongation.</text>
</comment>
<evidence type="ECO:0000256" key="6">
    <source>
        <dbReference type="ARBA" id="ARBA00023316"/>
    </source>
</evidence>
<dbReference type="HAMAP" id="MF_02065">
    <property type="entry name" value="MltG"/>
    <property type="match status" value="1"/>
</dbReference>
<comment type="subcellular location">
    <subcellularLocation>
        <location evidence="7">Cell membrane</location>
        <topology evidence="7">Single-pass membrane protein</topology>
    </subcellularLocation>
</comment>
<dbReference type="Pfam" id="PF02618">
    <property type="entry name" value="YceG"/>
    <property type="match status" value="1"/>
</dbReference>